<keyword evidence="1" id="KW-0472">Membrane</keyword>
<dbReference type="GO" id="GO:0004175">
    <property type="term" value="F:endopeptidase activity"/>
    <property type="evidence" value="ECO:0007669"/>
    <property type="project" value="UniProtKB-ARBA"/>
</dbReference>
<dbReference type="InterPro" id="IPR003675">
    <property type="entry name" value="Rce1/LyrA-like_dom"/>
</dbReference>
<evidence type="ECO:0000259" key="2">
    <source>
        <dbReference type="Pfam" id="PF02517"/>
    </source>
</evidence>
<evidence type="ECO:0000313" key="3">
    <source>
        <dbReference type="EMBL" id="GGH81537.1"/>
    </source>
</evidence>
<reference evidence="3" key="1">
    <citation type="journal article" date="2014" name="Int. J. Syst. Evol. Microbiol.">
        <title>Complete genome sequence of Corynebacterium casei LMG S-19264T (=DSM 44701T), isolated from a smear-ripened cheese.</title>
        <authorList>
            <consortium name="US DOE Joint Genome Institute (JGI-PGF)"/>
            <person name="Walter F."/>
            <person name="Albersmeier A."/>
            <person name="Kalinowski J."/>
            <person name="Ruckert C."/>
        </authorList>
    </citation>
    <scope>NUCLEOTIDE SEQUENCE</scope>
    <source>
        <strain evidence="3">CGMCC 1.15290</strain>
    </source>
</reference>
<dbReference type="Proteomes" id="UP000627292">
    <property type="component" value="Unassembled WGS sequence"/>
</dbReference>
<gene>
    <name evidence="3" type="ORF">GCM10011379_54070</name>
</gene>
<feature type="transmembrane region" description="Helical" evidence="1">
    <location>
        <begin position="75"/>
        <end position="96"/>
    </location>
</feature>
<dbReference type="RefSeq" id="WP_188958528.1">
    <property type="nucleotide sequence ID" value="NZ_BMIB01000006.1"/>
</dbReference>
<keyword evidence="1" id="KW-0812">Transmembrane</keyword>
<reference evidence="3" key="2">
    <citation type="submission" date="2020-09" db="EMBL/GenBank/DDBJ databases">
        <authorList>
            <person name="Sun Q."/>
            <person name="Zhou Y."/>
        </authorList>
    </citation>
    <scope>NUCLEOTIDE SEQUENCE</scope>
    <source>
        <strain evidence="3">CGMCC 1.15290</strain>
    </source>
</reference>
<accession>A0A917MYV7</accession>
<proteinExistence type="predicted"/>
<dbReference type="Pfam" id="PF02517">
    <property type="entry name" value="Rce1-like"/>
    <property type="match status" value="1"/>
</dbReference>
<feature type="transmembrane region" description="Helical" evidence="1">
    <location>
        <begin position="195"/>
        <end position="215"/>
    </location>
</feature>
<dbReference type="GO" id="GO:0080120">
    <property type="term" value="P:CAAX-box protein maturation"/>
    <property type="evidence" value="ECO:0007669"/>
    <property type="project" value="UniProtKB-ARBA"/>
</dbReference>
<feature type="transmembrane region" description="Helical" evidence="1">
    <location>
        <begin position="157"/>
        <end position="188"/>
    </location>
</feature>
<dbReference type="AlphaFoldDB" id="A0A917MYV7"/>
<sequence length="226" mass="26659">MEEQADIFNNEKVRWGVIFYALYLFVCLLIKHTNWFVTYDRLFFMELLLAFITTCFVVANRKALRPVLSLRHLKLGMALLSIGMAVVFSIITHRIIAELPIQVRNAGVHYYSSFHRYFSPTLVMIYSVAFMPALFEELAFRGVLYHYFKDVTDERRVVFITAVIFSAMHLNSVSLLWLFPLGLLLGYLRKKHHTVWYGVLFHFTFNFLICLQMLYRHLPFPLSLIQ</sequence>
<keyword evidence="1" id="KW-1133">Transmembrane helix</keyword>
<keyword evidence="4" id="KW-1185">Reference proteome</keyword>
<name>A0A917MYV7_9BACT</name>
<evidence type="ECO:0000256" key="1">
    <source>
        <dbReference type="SAM" id="Phobius"/>
    </source>
</evidence>
<organism evidence="3 4">
    <name type="scientific">Filimonas zeae</name>
    <dbReference type="NCBI Taxonomy" id="1737353"/>
    <lineage>
        <taxon>Bacteria</taxon>
        <taxon>Pseudomonadati</taxon>
        <taxon>Bacteroidota</taxon>
        <taxon>Chitinophagia</taxon>
        <taxon>Chitinophagales</taxon>
        <taxon>Chitinophagaceae</taxon>
        <taxon>Filimonas</taxon>
    </lineage>
</organism>
<feature type="transmembrane region" description="Helical" evidence="1">
    <location>
        <begin position="42"/>
        <end position="63"/>
    </location>
</feature>
<dbReference type="EMBL" id="BMIB01000006">
    <property type="protein sequence ID" value="GGH81537.1"/>
    <property type="molecule type" value="Genomic_DNA"/>
</dbReference>
<comment type="caution">
    <text evidence="3">The sequence shown here is derived from an EMBL/GenBank/DDBJ whole genome shotgun (WGS) entry which is preliminary data.</text>
</comment>
<feature type="transmembrane region" description="Helical" evidence="1">
    <location>
        <begin position="117"/>
        <end position="135"/>
    </location>
</feature>
<feature type="transmembrane region" description="Helical" evidence="1">
    <location>
        <begin position="12"/>
        <end position="30"/>
    </location>
</feature>
<evidence type="ECO:0000313" key="4">
    <source>
        <dbReference type="Proteomes" id="UP000627292"/>
    </source>
</evidence>
<feature type="domain" description="CAAX prenyl protease 2/Lysostaphin resistance protein A-like" evidence="2">
    <location>
        <begin position="121"/>
        <end position="208"/>
    </location>
</feature>
<protein>
    <recommendedName>
        <fullName evidence="2">CAAX prenyl protease 2/Lysostaphin resistance protein A-like domain-containing protein</fullName>
    </recommendedName>
</protein>